<dbReference type="OrthoDB" id="10432914at2759"/>
<dbReference type="VEuPathDB" id="FungiDB:BTJ68_14418"/>
<dbReference type="Proteomes" id="UP000194280">
    <property type="component" value="Unassembled WGS sequence"/>
</dbReference>
<protein>
    <submittedName>
        <fullName evidence="1">Uncharacterized protein</fullName>
    </submittedName>
</protein>
<gene>
    <name evidence="1" type="ORF">BTJ68_14418</name>
</gene>
<comment type="caution">
    <text evidence="1">The sequence shown here is derived from an EMBL/GenBank/DDBJ whole genome shotgun (WGS) entry which is preliminary data.</text>
</comment>
<sequence>MKVTMSPPNFWQRLKLTVQASWFHFCLSRYLNSLLAIVNLVVGMVYQPWKCLSVSFLTRAVYTPWAFVELQLCHDSLFLLSEAMIHGTCALHSGLDRYMLVFLVVSGTAKWGTELFLLVNYAPCLAWTAKQWENSIYVSVAEISPEKMAAGFPRLYMSMILHV</sequence>
<organism evidence="1 2">
    <name type="scientific">Hortaea werneckii EXF-2000</name>
    <dbReference type="NCBI Taxonomy" id="1157616"/>
    <lineage>
        <taxon>Eukaryota</taxon>
        <taxon>Fungi</taxon>
        <taxon>Dikarya</taxon>
        <taxon>Ascomycota</taxon>
        <taxon>Pezizomycotina</taxon>
        <taxon>Dothideomycetes</taxon>
        <taxon>Dothideomycetidae</taxon>
        <taxon>Mycosphaerellales</taxon>
        <taxon>Teratosphaeriaceae</taxon>
        <taxon>Hortaea</taxon>
    </lineage>
</organism>
<evidence type="ECO:0000313" key="2">
    <source>
        <dbReference type="Proteomes" id="UP000194280"/>
    </source>
</evidence>
<keyword evidence="2" id="KW-1185">Reference proteome</keyword>
<reference evidence="1 2" key="1">
    <citation type="submission" date="2017-01" db="EMBL/GenBank/DDBJ databases">
        <title>The recent genome duplication of the halophilic yeast Hortaea werneckii: insights from long-read sequencing.</title>
        <authorList>
            <person name="Sinha S."/>
            <person name="Flibotte S."/>
            <person name="Neira M."/>
            <person name="Lenassi M."/>
            <person name="Gostincar C."/>
            <person name="Stajich J.E."/>
            <person name="Nislow C.E."/>
        </authorList>
    </citation>
    <scope>NUCLEOTIDE SEQUENCE [LARGE SCALE GENOMIC DNA]</scope>
    <source>
        <strain evidence="1 2">EXF-2000</strain>
    </source>
</reference>
<dbReference type="AlphaFoldDB" id="A0A1Z5SPX5"/>
<accession>A0A1Z5SPX5</accession>
<dbReference type="EMBL" id="MUNK01000335">
    <property type="protein sequence ID" value="OTA22889.1"/>
    <property type="molecule type" value="Genomic_DNA"/>
</dbReference>
<proteinExistence type="predicted"/>
<name>A0A1Z5SPX5_HORWE</name>
<evidence type="ECO:0000313" key="1">
    <source>
        <dbReference type="EMBL" id="OTA22889.1"/>
    </source>
</evidence>
<dbReference type="InParanoid" id="A0A1Z5SPX5"/>